<dbReference type="AlphaFoldDB" id="A0A940YS03"/>
<feature type="chain" id="PRO_5036885041" description="Lipoprotein" evidence="1">
    <location>
        <begin position="20"/>
        <end position="184"/>
    </location>
</feature>
<reference evidence="2" key="1">
    <citation type="submission" date="2021-04" db="EMBL/GenBank/DDBJ databases">
        <title>The genome sequence of Ideonella sp. 4Y11.</title>
        <authorList>
            <person name="Liu Y."/>
        </authorList>
    </citation>
    <scope>NUCLEOTIDE SEQUENCE</scope>
    <source>
        <strain evidence="2">4Y11</strain>
    </source>
</reference>
<dbReference type="Proteomes" id="UP000678374">
    <property type="component" value="Unassembled WGS sequence"/>
</dbReference>
<evidence type="ECO:0000313" key="2">
    <source>
        <dbReference type="EMBL" id="MBQ0961807.1"/>
    </source>
</evidence>
<protein>
    <recommendedName>
        <fullName evidence="4">Lipoprotein</fullName>
    </recommendedName>
</protein>
<sequence length="184" mass="18974">MRLTALVWATALLAGCGGAADIDNPEGASGQKLAFAYFQKCVQPLLSSPLTLPGGGTATCAAGGCHDNTNGTGGALRLIGSAATVDLGQTADQIRSSEMYRNFYSAQGVTVPGNPEGSRLLAKPLLLGMLHGGGLVLGSADDELALRIRYWITHPAPKDQDEFSSATYAMFTPADPATGTCNTR</sequence>
<dbReference type="RefSeq" id="WP_210804491.1">
    <property type="nucleotide sequence ID" value="NZ_JAGQDE010000040.1"/>
</dbReference>
<organism evidence="2 3">
    <name type="scientific">Ideonella aquatica</name>
    <dbReference type="NCBI Taxonomy" id="2824119"/>
    <lineage>
        <taxon>Bacteria</taxon>
        <taxon>Pseudomonadati</taxon>
        <taxon>Pseudomonadota</taxon>
        <taxon>Betaproteobacteria</taxon>
        <taxon>Burkholderiales</taxon>
        <taxon>Sphaerotilaceae</taxon>
        <taxon>Ideonella</taxon>
    </lineage>
</organism>
<evidence type="ECO:0000256" key="1">
    <source>
        <dbReference type="SAM" id="SignalP"/>
    </source>
</evidence>
<dbReference type="EMBL" id="JAGQDE010000040">
    <property type="protein sequence ID" value="MBQ0961807.1"/>
    <property type="molecule type" value="Genomic_DNA"/>
</dbReference>
<keyword evidence="1" id="KW-0732">Signal</keyword>
<comment type="caution">
    <text evidence="2">The sequence shown here is derived from an EMBL/GenBank/DDBJ whole genome shotgun (WGS) entry which is preliminary data.</text>
</comment>
<proteinExistence type="predicted"/>
<dbReference type="PROSITE" id="PS51257">
    <property type="entry name" value="PROKAR_LIPOPROTEIN"/>
    <property type="match status" value="1"/>
</dbReference>
<gene>
    <name evidence="2" type="ORF">KAK06_22915</name>
</gene>
<evidence type="ECO:0000313" key="3">
    <source>
        <dbReference type="Proteomes" id="UP000678374"/>
    </source>
</evidence>
<accession>A0A940YS03</accession>
<feature type="signal peptide" evidence="1">
    <location>
        <begin position="1"/>
        <end position="19"/>
    </location>
</feature>
<keyword evidence="3" id="KW-1185">Reference proteome</keyword>
<evidence type="ECO:0008006" key="4">
    <source>
        <dbReference type="Google" id="ProtNLM"/>
    </source>
</evidence>
<name>A0A940YS03_9BURK</name>